<dbReference type="PANTHER" id="PTHR43784">
    <property type="entry name" value="GDSL-LIKE LIPASE/ACYLHYDROLASE, PUTATIVE (AFU_ORTHOLOGUE AFUA_2G00820)-RELATED"/>
    <property type="match status" value="1"/>
</dbReference>
<keyword evidence="3" id="KW-1185">Reference proteome</keyword>
<proteinExistence type="predicted"/>
<accession>A0ABP8DQZ5</accession>
<dbReference type="SUPFAM" id="SSF52266">
    <property type="entry name" value="SGNH hydrolase"/>
    <property type="match status" value="1"/>
</dbReference>
<dbReference type="EMBL" id="BAABAT010000050">
    <property type="protein sequence ID" value="GAA4262132.1"/>
    <property type="molecule type" value="Genomic_DNA"/>
</dbReference>
<protein>
    <submittedName>
        <fullName evidence="2">SGNH/GDSL hydrolase family protein</fullName>
    </submittedName>
</protein>
<comment type="caution">
    <text evidence="2">The sequence shown here is derived from an EMBL/GenBank/DDBJ whole genome shotgun (WGS) entry which is preliminary data.</text>
</comment>
<evidence type="ECO:0000313" key="3">
    <source>
        <dbReference type="Proteomes" id="UP001500620"/>
    </source>
</evidence>
<dbReference type="PANTHER" id="PTHR43784:SF2">
    <property type="entry name" value="GDSL-LIKE LIPASE_ACYLHYDROLASE, PUTATIVE (AFU_ORTHOLOGUE AFUA_2G00820)-RELATED"/>
    <property type="match status" value="1"/>
</dbReference>
<feature type="domain" description="SGNH hydrolase-type esterase" evidence="1">
    <location>
        <begin position="6"/>
        <end position="176"/>
    </location>
</feature>
<evidence type="ECO:0000313" key="2">
    <source>
        <dbReference type="EMBL" id="GAA4262132.1"/>
    </source>
</evidence>
<reference evidence="3" key="1">
    <citation type="journal article" date="2019" name="Int. J. Syst. Evol. Microbiol.">
        <title>The Global Catalogue of Microorganisms (GCM) 10K type strain sequencing project: providing services to taxonomists for standard genome sequencing and annotation.</title>
        <authorList>
            <consortium name="The Broad Institute Genomics Platform"/>
            <consortium name="The Broad Institute Genome Sequencing Center for Infectious Disease"/>
            <person name="Wu L."/>
            <person name="Ma J."/>
        </authorList>
    </citation>
    <scope>NUCLEOTIDE SEQUENCE [LARGE SCALE GENOMIC DNA]</scope>
    <source>
        <strain evidence="3">JCM 17441</strain>
    </source>
</reference>
<sequence length="279" mass="30282">MTVFAALGDSTTAGYGDRVGGRWRGWAPIFAESVGIRLHNFATSGARAADVERVQLPMALDVAPDIAAVLIGTNDTLRDPFSSARFADHLEATVAALRGAGAEVLTIRLPSPGRMFGLPGPLARPLARRMAEINHAVDLIAARYDTVHFDAAGNPDSYQRPMWSVDRLHPSERGHRFIACSYFDLLTRRGVMDHLAAAGLPVRRPSPIPTNRPPSKLAQAAWISTAGTHWVIRRSTDLLPGLLRLAWAEWRHGSPDLDLLDLEQLGAAVRNDEVPGKVA</sequence>
<keyword evidence="2" id="KW-0378">Hydrolase</keyword>
<dbReference type="Pfam" id="PF13472">
    <property type="entry name" value="Lipase_GDSL_2"/>
    <property type="match status" value="1"/>
</dbReference>
<dbReference type="InterPro" id="IPR036514">
    <property type="entry name" value="SGNH_hydro_sf"/>
</dbReference>
<dbReference type="Gene3D" id="3.40.50.1110">
    <property type="entry name" value="SGNH hydrolase"/>
    <property type="match status" value="1"/>
</dbReference>
<gene>
    <name evidence="2" type="ORF">GCM10022255_097670</name>
</gene>
<dbReference type="GO" id="GO:0016787">
    <property type="term" value="F:hydrolase activity"/>
    <property type="evidence" value="ECO:0007669"/>
    <property type="project" value="UniProtKB-KW"/>
</dbReference>
<dbReference type="CDD" id="cd01832">
    <property type="entry name" value="SGNH_hydrolase_like_1"/>
    <property type="match status" value="1"/>
</dbReference>
<organism evidence="2 3">
    <name type="scientific">Dactylosporangium darangshiense</name>
    <dbReference type="NCBI Taxonomy" id="579108"/>
    <lineage>
        <taxon>Bacteria</taxon>
        <taxon>Bacillati</taxon>
        <taxon>Actinomycetota</taxon>
        <taxon>Actinomycetes</taxon>
        <taxon>Micromonosporales</taxon>
        <taxon>Micromonosporaceae</taxon>
        <taxon>Dactylosporangium</taxon>
    </lineage>
</organism>
<evidence type="ECO:0000259" key="1">
    <source>
        <dbReference type="Pfam" id="PF13472"/>
    </source>
</evidence>
<dbReference type="RefSeq" id="WP_345139466.1">
    <property type="nucleotide sequence ID" value="NZ_BAABAT010000050.1"/>
</dbReference>
<dbReference type="InterPro" id="IPR053140">
    <property type="entry name" value="GDSL_Rv0518-like"/>
</dbReference>
<name>A0ABP8DQZ5_9ACTN</name>
<dbReference type="InterPro" id="IPR013830">
    <property type="entry name" value="SGNH_hydro"/>
</dbReference>
<dbReference type="Proteomes" id="UP001500620">
    <property type="component" value="Unassembled WGS sequence"/>
</dbReference>